<proteinExistence type="inferred from homology"/>
<keyword evidence="9 13" id="KW-0560">Oxidoreductase</keyword>
<evidence type="ECO:0000256" key="14">
    <source>
        <dbReference type="SAM" id="MobiDB-lite"/>
    </source>
</evidence>
<protein>
    <recommendedName>
        <fullName evidence="13">Alternative oxidase</fullName>
        <ecNumber evidence="13">1.-.-.-</ecNumber>
    </recommendedName>
</protein>
<keyword evidence="6 13" id="KW-0479">Metal-binding</keyword>
<evidence type="ECO:0000313" key="17">
    <source>
        <dbReference type="Proteomes" id="UP000028545"/>
    </source>
</evidence>
<dbReference type="EMBL" id="JOWA01000088">
    <property type="protein sequence ID" value="KEZ44153.1"/>
    <property type="molecule type" value="Genomic_DNA"/>
</dbReference>
<evidence type="ECO:0000256" key="13">
    <source>
        <dbReference type="RuleBase" id="RU003779"/>
    </source>
</evidence>
<comment type="caution">
    <text evidence="16">The sequence shown here is derived from an EMBL/GenBank/DDBJ whole genome shotgun (WGS) entry which is preliminary data.</text>
</comment>
<dbReference type="InterPro" id="IPR038659">
    <property type="entry name" value="AOX_sf"/>
</dbReference>
<dbReference type="KEGG" id="sapo:SAPIO_CDS3077"/>
<keyword evidence="8 15" id="KW-1133">Transmembrane helix</keyword>
<dbReference type="PANTHER" id="PTHR31803:SF3">
    <property type="entry name" value="ALTERNATIVE OXIDASE"/>
    <property type="match status" value="1"/>
</dbReference>
<keyword evidence="10 13" id="KW-0408">Iron</keyword>
<dbReference type="OrthoDB" id="16906at2759"/>
<evidence type="ECO:0000256" key="4">
    <source>
        <dbReference type="ARBA" id="ARBA00022660"/>
    </source>
</evidence>
<evidence type="ECO:0000256" key="5">
    <source>
        <dbReference type="ARBA" id="ARBA00022692"/>
    </source>
</evidence>
<keyword evidence="7 13" id="KW-0249">Electron transport</keyword>
<dbReference type="VEuPathDB" id="FungiDB:SAPIO_CDS3077"/>
<evidence type="ECO:0000256" key="12">
    <source>
        <dbReference type="ARBA" id="ARBA00025285"/>
    </source>
</evidence>
<dbReference type="GO" id="GO:0098803">
    <property type="term" value="C:respiratory chain complex"/>
    <property type="evidence" value="ECO:0007669"/>
    <property type="project" value="UniProtKB-UniRule"/>
</dbReference>
<keyword evidence="11 13" id="KW-0472">Membrane</keyword>
<feature type="region of interest" description="Disordered" evidence="14">
    <location>
        <begin position="299"/>
        <end position="322"/>
    </location>
</feature>
<evidence type="ECO:0000256" key="10">
    <source>
        <dbReference type="ARBA" id="ARBA00023004"/>
    </source>
</evidence>
<organism evidence="16 17">
    <name type="scientific">Pseudallescheria apiosperma</name>
    <name type="common">Scedosporium apiospermum</name>
    <dbReference type="NCBI Taxonomy" id="563466"/>
    <lineage>
        <taxon>Eukaryota</taxon>
        <taxon>Fungi</taxon>
        <taxon>Dikarya</taxon>
        <taxon>Ascomycota</taxon>
        <taxon>Pezizomycotina</taxon>
        <taxon>Sordariomycetes</taxon>
        <taxon>Hypocreomycetidae</taxon>
        <taxon>Microascales</taxon>
        <taxon>Microascaceae</taxon>
        <taxon>Scedosporium</taxon>
    </lineage>
</organism>
<dbReference type="RefSeq" id="XP_016643952.1">
    <property type="nucleotide sequence ID" value="XM_016785946.1"/>
</dbReference>
<dbReference type="GeneID" id="27722149"/>
<dbReference type="Gene3D" id="1.20.1260.140">
    <property type="entry name" value="Alternative oxidase"/>
    <property type="match status" value="1"/>
</dbReference>
<evidence type="ECO:0000256" key="9">
    <source>
        <dbReference type="ARBA" id="ARBA00023002"/>
    </source>
</evidence>
<dbReference type="EC" id="1.-.-.-" evidence="13"/>
<dbReference type="HOGENOM" id="CLU_041974_2_0_1"/>
<feature type="transmembrane region" description="Helical" evidence="15">
    <location>
        <begin position="194"/>
        <end position="214"/>
    </location>
</feature>
<comment type="cofactor">
    <cofactor evidence="13">
        <name>Fe cation</name>
        <dbReference type="ChEBI" id="CHEBI:24875"/>
    </cofactor>
    <text evidence="13">Binds 2 iron ions per subunit.</text>
</comment>
<evidence type="ECO:0000256" key="6">
    <source>
        <dbReference type="ARBA" id="ARBA00022723"/>
    </source>
</evidence>
<keyword evidence="3" id="KW-0813">Transport</keyword>
<evidence type="ECO:0000313" key="16">
    <source>
        <dbReference type="EMBL" id="KEZ44153.1"/>
    </source>
</evidence>
<evidence type="ECO:0000256" key="8">
    <source>
        <dbReference type="ARBA" id="ARBA00022989"/>
    </source>
</evidence>
<dbReference type="Proteomes" id="UP000028545">
    <property type="component" value="Unassembled WGS sequence"/>
</dbReference>
<keyword evidence="5 13" id="KW-0812">Transmembrane</keyword>
<dbReference type="PANTHER" id="PTHR31803">
    <property type="entry name" value="ALTERNATIVE OXIDASE"/>
    <property type="match status" value="1"/>
</dbReference>
<dbReference type="GO" id="GO:0046872">
    <property type="term" value="F:metal ion binding"/>
    <property type="evidence" value="ECO:0007669"/>
    <property type="project" value="UniProtKB-UniRule"/>
</dbReference>
<dbReference type="Pfam" id="PF01786">
    <property type="entry name" value="AOX"/>
    <property type="match status" value="1"/>
</dbReference>
<dbReference type="GO" id="GO:0005743">
    <property type="term" value="C:mitochondrial inner membrane"/>
    <property type="evidence" value="ECO:0007669"/>
    <property type="project" value="UniProtKB-SubCell"/>
</dbReference>
<dbReference type="AlphaFoldDB" id="A0A084G9Z1"/>
<accession>A0A084G9Z1</accession>
<comment type="function">
    <text evidence="12">Catalyzes cyanide-resistant oxygen consumption. May increase respiration when the cytochrome respiratory pathway is restricted, or in response to low temperatures.</text>
</comment>
<dbReference type="GO" id="GO:0009916">
    <property type="term" value="F:alternative oxidase activity"/>
    <property type="evidence" value="ECO:0007669"/>
    <property type="project" value="UniProtKB-UniRule"/>
</dbReference>
<keyword evidence="4 13" id="KW-0679">Respiratory chain</keyword>
<comment type="subcellular location">
    <subcellularLocation>
        <location evidence="1">Mitochondrion inner membrane</location>
        <topology evidence="1">Multi-pass membrane protein</topology>
        <orientation evidence="1">Matrix side</orientation>
    </subcellularLocation>
</comment>
<name>A0A084G9Z1_PSEDA</name>
<dbReference type="GO" id="GO:0010230">
    <property type="term" value="P:alternative respiration"/>
    <property type="evidence" value="ECO:0007669"/>
    <property type="project" value="TreeGrafter"/>
</dbReference>
<evidence type="ECO:0000256" key="7">
    <source>
        <dbReference type="ARBA" id="ARBA00022982"/>
    </source>
</evidence>
<evidence type="ECO:0000256" key="1">
    <source>
        <dbReference type="ARBA" id="ARBA00004292"/>
    </source>
</evidence>
<comment type="similarity">
    <text evidence="2 13">Belongs to the alternative oxidase family.</text>
</comment>
<evidence type="ECO:0000256" key="11">
    <source>
        <dbReference type="ARBA" id="ARBA00023136"/>
    </source>
</evidence>
<keyword evidence="17" id="KW-1185">Reference proteome</keyword>
<evidence type="ECO:0000256" key="15">
    <source>
        <dbReference type="SAM" id="Phobius"/>
    </source>
</evidence>
<gene>
    <name evidence="16" type="ORF">SAPIO_CDS3077</name>
</gene>
<evidence type="ECO:0000256" key="2">
    <source>
        <dbReference type="ARBA" id="ARBA00008388"/>
    </source>
</evidence>
<reference evidence="16 17" key="1">
    <citation type="journal article" date="2014" name="Genome Announc.">
        <title>Draft genome sequence of the pathogenic fungus Scedosporium apiospermum.</title>
        <authorList>
            <person name="Vandeputte P."/>
            <person name="Ghamrawi S."/>
            <person name="Rechenmann M."/>
            <person name="Iltis A."/>
            <person name="Giraud S."/>
            <person name="Fleury M."/>
            <person name="Thornton C."/>
            <person name="Delhaes L."/>
            <person name="Meyer W."/>
            <person name="Papon N."/>
            <person name="Bouchara J.P."/>
        </authorList>
    </citation>
    <scope>NUCLEOTIDE SEQUENCE [LARGE SCALE GENOMIC DNA]</scope>
    <source>
        <strain evidence="16 17">IHEM 14462</strain>
    </source>
</reference>
<dbReference type="InterPro" id="IPR002680">
    <property type="entry name" value="AOX"/>
</dbReference>
<evidence type="ECO:0000256" key="3">
    <source>
        <dbReference type="ARBA" id="ARBA00022448"/>
    </source>
</evidence>
<sequence>MLATRANARLCSARQIGQIAKSVSMSPAPLLLASRPLLGAHHDFPSQARNFALFSIVKDKVPKKDLASTRHTKPIFPGPVYTDKELLGVEVGHREPETLADSLAWRLVRGARKLVDFSTGVTDKKPLTTAQYNTRILFLESIAAVPGMVAAVHRHLRSLRRGARDQGWIKTLLEEATNERMHLLTWMNLAEPGWLLRLIFIGAQGVFFNICFVARWISPSFFHRFVGYVEEEAIHTYSRLEREIANGQIEGWSDPKFPIPDIAVEYWNIPQDRRTMLWLTRYIRADEAGHRGVNHTLANLDQQTDPNPFEPDENDPNPTIPNAVLRVKGFERSEVIEDLHTPHKGEKDAAAH</sequence>